<dbReference type="Pfam" id="PF01177">
    <property type="entry name" value="Asp_Glu_race"/>
    <property type="match status" value="1"/>
</dbReference>
<proteinExistence type="inferred from homology"/>
<evidence type="ECO:0000313" key="2">
    <source>
        <dbReference type="EMBL" id="MFD0848536.1"/>
    </source>
</evidence>
<protein>
    <submittedName>
        <fullName evidence="2">Aspartate/glutamate racemase family protein</fullName>
    </submittedName>
</protein>
<dbReference type="PANTHER" id="PTHR28047">
    <property type="entry name" value="PROTEIN DCG1"/>
    <property type="match status" value="1"/>
</dbReference>
<dbReference type="Gene3D" id="3.40.50.12500">
    <property type="match status" value="1"/>
</dbReference>
<dbReference type="Proteomes" id="UP001597124">
    <property type="component" value="Unassembled WGS sequence"/>
</dbReference>
<sequence>MTDIRIKIIVPVPLPPEAVAGFAEQMPPGLVRPGIAVDFTGIRAGTTCLDSQFEATLADAFCLEAGICAEQEGYAAICLNSMSDSGLAALRSRLSIPVTGPGRASFHLAADLGKRFSVVTMWPRWRWIYDKLALETGLGDRLASVRDIGVRPDTQELLSGKEDSVFALLEAQCRKAIDEDGADVIVLGSTTMHQSHRYLSERLDVPVLNPGLVAYKQCEMLLDLGLSHSKRTYMPPENPADDVLSGVPSVY</sequence>
<accession>A0ABW3C4H6</accession>
<reference evidence="3" key="1">
    <citation type="journal article" date="2019" name="Int. J. Syst. Evol. Microbiol.">
        <title>The Global Catalogue of Microorganisms (GCM) 10K type strain sequencing project: providing services to taxonomists for standard genome sequencing and annotation.</title>
        <authorList>
            <consortium name="The Broad Institute Genomics Platform"/>
            <consortium name="The Broad Institute Genome Sequencing Center for Infectious Disease"/>
            <person name="Wu L."/>
            <person name="Ma J."/>
        </authorList>
    </citation>
    <scope>NUCLEOTIDE SEQUENCE [LARGE SCALE GENOMIC DNA]</scope>
    <source>
        <strain evidence="3">CCUG 52537</strain>
    </source>
</reference>
<name>A0ABW3C4H6_SPHXN</name>
<keyword evidence="3" id="KW-1185">Reference proteome</keyword>
<dbReference type="SUPFAM" id="SSF53681">
    <property type="entry name" value="Aspartate/glutamate racemase"/>
    <property type="match status" value="1"/>
</dbReference>
<dbReference type="InterPro" id="IPR001920">
    <property type="entry name" value="Asp/Glu_race"/>
</dbReference>
<comment type="caution">
    <text evidence="2">The sequence shown here is derived from an EMBL/GenBank/DDBJ whole genome shotgun (WGS) entry which is preliminary data.</text>
</comment>
<gene>
    <name evidence="2" type="ORF">ACFQ00_09400</name>
</gene>
<dbReference type="InterPro" id="IPR053714">
    <property type="entry name" value="Iso_Racemase_Enz_sf"/>
</dbReference>
<organism evidence="2 3">
    <name type="scientific">Sphingosinicella xenopeptidilytica</name>
    <dbReference type="NCBI Taxonomy" id="364098"/>
    <lineage>
        <taxon>Bacteria</taxon>
        <taxon>Pseudomonadati</taxon>
        <taxon>Pseudomonadota</taxon>
        <taxon>Alphaproteobacteria</taxon>
        <taxon>Sphingomonadales</taxon>
        <taxon>Sphingosinicellaceae</taxon>
        <taxon>Sphingosinicella</taxon>
    </lineage>
</organism>
<dbReference type="InterPro" id="IPR015942">
    <property type="entry name" value="Asp/Glu/hydantoin_racemase"/>
</dbReference>
<dbReference type="EMBL" id="JBHTIK010000005">
    <property type="protein sequence ID" value="MFD0848536.1"/>
    <property type="molecule type" value="Genomic_DNA"/>
</dbReference>
<dbReference type="InterPro" id="IPR052186">
    <property type="entry name" value="Hydantoin_racemase-like"/>
</dbReference>
<dbReference type="PANTHER" id="PTHR28047:SF5">
    <property type="entry name" value="PROTEIN DCG1"/>
    <property type="match status" value="1"/>
</dbReference>
<evidence type="ECO:0000256" key="1">
    <source>
        <dbReference type="ARBA" id="ARBA00038414"/>
    </source>
</evidence>
<evidence type="ECO:0000313" key="3">
    <source>
        <dbReference type="Proteomes" id="UP001597124"/>
    </source>
</evidence>
<comment type="similarity">
    <text evidence="1">Belongs to the HyuE racemase family.</text>
</comment>
<dbReference type="RefSeq" id="WP_381489438.1">
    <property type="nucleotide sequence ID" value="NZ_JBHTIK010000005.1"/>
</dbReference>